<keyword evidence="2" id="KW-1185">Reference proteome</keyword>
<dbReference type="Proteomes" id="UP001177021">
    <property type="component" value="Unassembled WGS sequence"/>
</dbReference>
<accession>A0ACB0LDS0</accession>
<proteinExistence type="predicted"/>
<comment type="caution">
    <text evidence="1">The sequence shown here is derived from an EMBL/GenBank/DDBJ whole genome shotgun (WGS) entry which is preliminary data.</text>
</comment>
<evidence type="ECO:0000313" key="1">
    <source>
        <dbReference type="EMBL" id="CAJ2666299.1"/>
    </source>
</evidence>
<dbReference type="EMBL" id="CASHSV030000513">
    <property type="protein sequence ID" value="CAJ2666299.1"/>
    <property type="molecule type" value="Genomic_DNA"/>
</dbReference>
<name>A0ACB0LDS0_TRIPR</name>
<organism evidence="1 2">
    <name type="scientific">Trifolium pratense</name>
    <name type="common">Red clover</name>
    <dbReference type="NCBI Taxonomy" id="57577"/>
    <lineage>
        <taxon>Eukaryota</taxon>
        <taxon>Viridiplantae</taxon>
        <taxon>Streptophyta</taxon>
        <taxon>Embryophyta</taxon>
        <taxon>Tracheophyta</taxon>
        <taxon>Spermatophyta</taxon>
        <taxon>Magnoliopsida</taxon>
        <taxon>eudicotyledons</taxon>
        <taxon>Gunneridae</taxon>
        <taxon>Pentapetalae</taxon>
        <taxon>rosids</taxon>
        <taxon>fabids</taxon>
        <taxon>Fabales</taxon>
        <taxon>Fabaceae</taxon>
        <taxon>Papilionoideae</taxon>
        <taxon>50 kb inversion clade</taxon>
        <taxon>NPAAA clade</taxon>
        <taxon>Hologalegina</taxon>
        <taxon>IRL clade</taxon>
        <taxon>Trifolieae</taxon>
        <taxon>Trifolium</taxon>
    </lineage>
</organism>
<gene>
    <name evidence="1" type="ORF">MILVUS5_LOCUS31111</name>
</gene>
<protein>
    <submittedName>
        <fullName evidence="1">Uncharacterized protein</fullName>
    </submittedName>
</protein>
<evidence type="ECO:0000313" key="2">
    <source>
        <dbReference type="Proteomes" id="UP001177021"/>
    </source>
</evidence>
<reference evidence="1" key="1">
    <citation type="submission" date="2023-10" db="EMBL/GenBank/DDBJ databases">
        <authorList>
            <person name="Rodriguez Cubillos JULIANA M."/>
            <person name="De Vega J."/>
        </authorList>
    </citation>
    <scope>NUCLEOTIDE SEQUENCE</scope>
</reference>
<sequence>MELELGLKITKTRDDIDSISEYQFMKDTGPVFKSRETNTMFILTAHLKGYKRNNIDININKDGNKISIKGKKPIQEMVMMGWVMQKKVVDVKGFNKVFKIPYGVNLDKIKANYNEEEWMLNIVMPKLVKGVFGLKIEEIKEQEFDKGRREHGKSDFDHVSSSVGETSQKGSKEFEFQHMEGSDNIIEKMIDDTKKEINEGRMLKEVGEYKLRIEDGNGESVREKGGKEEYEVSKKLEIDQSVGIFMSKEIEDTSQDKEFEDQKLNSRSVDKRLDDVNKALIGSTIKKDNEESKFRIKDNRVKDASQIGFKESMIQQSGESKQNEFGEPKCESKVRLKESMEESSKEPFEAMKVPKHDENIVDHIPNNIDSINQTQLKEEYEKPTFEAYEDVQKTMFGDTIQKEIIKPNKEGFGAKITINEEFPKNLPKNNYEESEGLNNQKMQETKNEKEEMVGKEVEYFLEKGQGERLKVMHEEANKGNNTNETGGQQHVAKMKESKGCNVAKEEEQKEVKKEALVENGSLIVEGNESKEITKEIVQDGEDKIENDIVKLKGEGSTKMHVEPNEPFEGENVNNGIFDESETKMFHAIEQTKDVNEKGANIEHSKKKIQNEGIQESVKESSMKPFEANEDVHKDFGKPMMESKDGNQESAREKLNKEAVEGKINEEVQNYLPEITNEQNKGLNVQKRREIKDVKENVVKRNVNENVVKRKGKGIEYFVENGEGDRLKNMHVNKESEHEKSEHGIKESGQQHENTVKEMYEVSKSETKELPRQVAEIDGSKDFDVAKEEKKDEVLNEALVESESSMEMVQGEESNPMTKEIAQDDEDKIGIFDGRKTNKFREMKQTEDVKEKNAKIGKFAKTVNEKIQNEEDEDLKKNTTKEKDQCCLQEDMSEGRCESTKSGKEDFSMKMLDSQIDTREGPKDRKMKKTKGIKEESEKVKREKYKKLEVEANELQGTEIETISQILFEESVENKSKPKEIGTPEREFQSVASMGFKEFDYRNAKDKKQNMTMSPQKFQSKETHESKDESINQDILNQKIAKEVETIDDEVVKSLSTPKFQITQQSEVEEKDKSCEGSKEKYKVSLESKGQNHTKDIQNCIEMKENEEAKQKDTFKQEMPLEKGLKKGEKGEFLNGETMQEKEAEPLESSLKNDVAEMKTKRPLELEKTIVNWKFPKTKDQHDYGTEEMKLPKIAACQEANPSKLQRSKCNQQSTEKIKAIGEHEETKDSPKLNIVETAKIDSLQPQFLDVQENILQKKEEPKVTKIEEKHVSTLQREIRKTTQTTEEKELKMKEKMTPFEKVSGSKRVEEKVPDTPNRELQREIEEVASKMVEPSTTVERTPTKKGERKNPQELTGPNLNYEISKVEEVQKENEVESHIPVLEKTIYKEEGTKANEVESLEASLNNDNVQHEQHEFGTEEIKEPKEATYQEAKTSKLQRPKINEPSTDEISRKSEENIDSLLPLLLNEQDVLHVEEKNDKNGFHTPNIVEEERVVKKREGPMVAKNEETNNSSTLIRVNGKPKTKEENKPKMKEITTQFEKATRSKSVEEKVHQTPKREHQRELEEVTSKIKVEAQTTVEKNTIKEVERKEPLELTSLPNMVNEILKVEEKHQEKEGQKHIQVLEATVAKGKDDRGHQYVQKNNKKEFQTQKTLEDEKVVKEMEEAKVAKSEENKDDCTFKRQDGKTTQASKFDNASSESKRVGEKVHETSDRNHQRELEEATSKMRVEQPTIVVKTPTNMDNEIPRVKEFRKEEVERHIQELEATISKEKDIIEQKEDTGSQQNSMVPKNLPPKRDFDSMEDTPTLEVVADKVVQQLEVPSTSCTKQFGVEGEEKAKRMEPKIDVHDSKKCKRGQDIEQCINNDEEAKQGIEEIKDEEKDYEQVFEEKKEGEDEKRGGKKDNAKISKEFFVPLVIAGSAILVTLIAIFVRNRRARKR</sequence>